<dbReference type="OrthoDB" id="288590at2759"/>
<reference evidence="8 9" key="1">
    <citation type="journal article" date="2017" name="Nature">
        <title>The Apostasia genome and the evolution of orchids.</title>
        <authorList>
            <person name="Zhang G.Q."/>
            <person name="Liu K.W."/>
            <person name="Li Z."/>
            <person name="Lohaus R."/>
            <person name="Hsiao Y.Y."/>
            <person name="Niu S.C."/>
            <person name="Wang J.Y."/>
            <person name="Lin Y.C."/>
            <person name="Xu Q."/>
            <person name="Chen L.J."/>
            <person name="Yoshida K."/>
            <person name="Fujiwara S."/>
            <person name="Wang Z.W."/>
            <person name="Zhang Y.Q."/>
            <person name="Mitsuda N."/>
            <person name="Wang M."/>
            <person name="Liu G.H."/>
            <person name="Pecoraro L."/>
            <person name="Huang H.X."/>
            <person name="Xiao X.J."/>
            <person name="Lin M."/>
            <person name="Wu X.Y."/>
            <person name="Wu W.L."/>
            <person name="Chen Y.Y."/>
            <person name="Chang S.B."/>
            <person name="Sakamoto S."/>
            <person name="Ohme-Takagi M."/>
            <person name="Yagi M."/>
            <person name="Zeng S.J."/>
            <person name="Shen C.Y."/>
            <person name="Yeh C.M."/>
            <person name="Luo Y.B."/>
            <person name="Tsai W.C."/>
            <person name="Van de Peer Y."/>
            <person name="Liu Z.J."/>
        </authorList>
    </citation>
    <scope>NUCLEOTIDE SEQUENCE [LARGE SCALE GENOMIC DNA]</scope>
    <source>
        <strain evidence="9">cv. Shenzhen</strain>
        <tissue evidence="8">Stem</tissue>
    </source>
</reference>
<dbReference type="AlphaFoldDB" id="A0A2I0B8L0"/>
<dbReference type="Pfam" id="PF14226">
    <property type="entry name" value="DIOX_N"/>
    <property type="match status" value="1"/>
</dbReference>
<evidence type="ECO:0000256" key="1">
    <source>
        <dbReference type="ARBA" id="ARBA00008056"/>
    </source>
</evidence>
<feature type="region of interest" description="Disordered" evidence="5">
    <location>
        <begin position="72"/>
        <end position="92"/>
    </location>
</feature>
<dbReference type="EMBL" id="KZ451906">
    <property type="protein sequence ID" value="PKA64145.1"/>
    <property type="molecule type" value="Genomic_DNA"/>
</dbReference>
<dbReference type="InterPro" id="IPR027443">
    <property type="entry name" value="IPNS-like_sf"/>
</dbReference>
<dbReference type="Pfam" id="PF03171">
    <property type="entry name" value="2OG-FeII_Oxy"/>
    <property type="match status" value="1"/>
</dbReference>
<keyword evidence="3" id="KW-0560">Oxidoreductase</keyword>
<accession>A0A2I0B8L0</accession>
<evidence type="ECO:0000256" key="4">
    <source>
        <dbReference type="ARBA" id="ARBA00023004"/>
    </source>
</evidence>
<evidence type="ECO:0000259" key="6">
    <source>
        <dbReference type="Pfam" id="PF03171"/>
    </source>
</evidence>
<evidence type="ECO:0000313" key="9">
    <source>
        <dbReference type="Proteomes" id="UP000236161"/>
    </source>
</evidence>
<feature type="domain" description="Non-haem dioxygenase N-terminal" evidence="7">
    <location>
        <begin position="7"/>
        <end position="117"/>
    </location>
</feature>
<keyword evidence="2" id="KW-0479">Metal-binding</keyword>
<comment type="similarity">
    <text evidence="1">Belongs to the iron/ascorbate-dependent oxidoreductase family.</text>
</comment>
<name>A0A2I0B8L0_9ASPA</name>
<dbReference type="Proteomes" id="UP000236161">
    <property type="component" value="Unassembled WGS sequence"/>
</dbReference>
<dbReference type="STRING" id="1088818.A0A2I0B8L0"/>
<evidence type="ECO:0000256" key="2">
    <source>
        <dbReference type="ARBA" id="ARBA00022723"/>
    </source>
</evidence>
<dbReference type="PANTHER" id="PTHR10209:SF590">
    <property type="entry name" value="2-OXOGLUTARATE (2OG) AND FE(II)-DEPENDENT OXYGENASE SUPERFAMILY PROTEIN"/>
    <property type="match status" value="1"/>
</dbReference>
<dbReference type="PANTHER" id="PTHR10209">
    <property type="entry name" value="OXIDOREDUCTASE, 2OG-FE II OXYGENASE FAMILY PROTEIN"/>
    <property type="match status" value="1"/>
</dbReference>
<gene>
    <name evidence="8" type="primary">FLS5</name>
    <name evidence="8" type="ORF">AXF42_Ash005157</name>
</gene>
<dbReference type="GO" id="GO:0016491">
    <property type="term" value="F:oxidoreductase activity"/>
    <property type="evidence" value="ECO:0007669"/>
    <property type="project" value="UniProtKB-KW"/>
</dbReference>
<keyword evidence="9" id="KW-1185">Reference proteome</keyword>
<feature type="domain" description="Isopenicillin N synthase-like Fe(2+) 2OG dioxygenase" evidence="6">
    <location>
        <begin position="174"/>
        <end position="247"/>
    </location>
</feature>
<dbReference type="Gene3D" id="2.60.120.330">
    <property type="entry name" value="B-lactam Antibiotic, Isopenicillin N Synthase, Chain"/>
    <property type="match status" value="1"/>
</dbReference>
<evidence type="ECO:0000259" key="7">
    <source>
        <dbReference type="Pfam" id="PF14226"/>
    </source>
</evidence>
<dbReference type="GO" id="GO:0046872">
    <property type="term" value="F:metal ion binding"/>
    <property type="evidence" value="ECO:0007669"/>
    <property type="project" value="UniProtKB-KW"/>
</dbReference>
<organism evidence="8 9">
    <name type="scientific">Apostasia shenzhenica</name>
    <dbReference type="NCBI Taxonomy" id="1088818"/>
    <lineage>
        <taxon>Eukaryota</taxon>
        <taxon>Viridiplantae</taxon>
        <taxon>Streptophyta</taxon>
        <taxon>Embryophyta</taxon>
        <taxon>Tracheophyta</taxon>
        <taxon>Spermatophyta</taxon>
        <taxon>Magnoliopsida</taxon>
        <taxon>Liliopsida</taxon>
        <taxon>Asparagales</taxon>
        <taxon>Orchidaceae</taxon>
        <taxon>Apostasioideae</taxon>
        <taxon>Apostasia</taxon>
    </lineage>
</organism>
<protein>
    <submittedName>
        <fullName evidence="8">Putative flavonol synthase 5</fullName>
    </submittedName>
</protein>
<dbReference type="PRINTS" id="PR00682">
    <property type="entry name" value="IPNSYNTHASE"/>
</dbReference>
<evidence type="ECO:0000313" key="8">
    <source>
        <dbReference type="EMBL" id="PKA64145.1"/>
    </source>
</evidence>
<dbReference type="InterPro" id="IPR026992">
    <property type="entry name" value="DIOX_N"/>
</dbReference>
<evidence type="ECO:0000256" key="3">
    <source>
        <dbReference type="ARBA" id="ARBA00023002"/>
    </source>
</evidence>
<sequence>MAGTLQLPLVDLSSSDRAATARSIRQACLEYGFFYLTNHGIGRDVFQQVFWESKKFFSLPLDEKMRLRRNEDHRGYTPPYDENLDPSSKSKGDLKESFYIGPAKGGRSMFDVNQWPSLDTLPLWRATMVSYYDKVMTIGKQLLSLIALALNLDEQFFELIGALNSPMAFVRLLHYPVGELWDEDHDNFGASAHSDYGMITLLATDGVPGLQICREKHRWPQLWEDVPHIDGAFIVNVGDMLERWTNCLFR</sequence>
<dbReference type="InterPro" id="IPR044861">
    <property type="entry name" value="IPNS-like_FE2OG_OXY"/>
</dbReference>
<keyword evidence="4" id="KW-0408">Iron</keyword>
<dbReference type="SUPFAM" id="SSF51197">
    <property type="entry name" value="Clavaminate synthase-like"/>
    <property type="match status" value="1"/>
</dbReference>
<proteinExistence type="inferred from homology"/>
<evidence type="ECO:0000256" key="5">
    <source>
        <dbReference type="SAM" id="MobiDB-lite"/>
    </source>
</evidence>